<sequence length="89" mass="9690">MSSNFTFMEIANLAASVKMLCRCRNAHSPCLAAVALLKRFSIVILSLGVAATTTVAMLFDEELKPAFSSGRLAPRMSRLYNSALNQPRP</sequence>
<comment type="caution">
    <text evidence="2">The sequence shown here is derived from an EMBL/GenBank/DDBJ whole genome shotgun (WGS) entry which is preliminary data.</text>
</comment>
<dbReference type="AlphaFoldDB" id="A0A8T0IZZ7"/>
<keyword evidence="3" id="KW-1185">Reference proteome</keyword>
<proteinExistence type="predicted"/>
<evidence type="ECO:0000256" key="1">
    <source>
        <dbReference type="SAM" id="Phobius"/>
    </source>
</evidence>
<protein>
    <submittedName>
        <fullName evidence="2">Uncharacterized protein</fullName>
    </submittedName>
</protein>
<dbReference type="EMBL" id="CM026422">
    <property type="protein sequence ID" value="KAG0588459.1"/>
    <property type="molecule type" value="Genomic_DNA"/>
</dbReference>
<organism evidence="2 3">
    <name type="scientific">Ceratodon purpureus</name>
    <name type="common">Fire moss</name>
    <name type="synonym">Dicranum purpureum</name>
    <dbReference type="NCBI Taxonomy" id="3225"/>
    <lineage>
        <taxon>Eukaryota</taxon>
        <taxon>Viridiplantae</taxon>
        <taxon>Streptophyta</taxon>
        <taxon>Embryophyta</taxon>
        <taxon>Bryophyta</taxon>
        <taxon>Bryophytina</taxon>
        <taxon>Bryopsida</taxon>
        <taxon>Dicranidae</taxon>
        <taxon>Pseudoditrichales</taxon>
        <taxon>Ditrichaceae</taxon>
        <taxon>Ceratodon</taxon>
    </lineage>
</organism>
<keyword evidence="1" id="KW-0812">Transmembrane</keyword>
<evidence type="ECO:0000313" key="2">
    <source>
        <dbReference type="EMBL" id="KAG0588459.1"/>
    </source>
</evidence>
<evidence type="ECO:0000313" key="3">
    <source>
        <dbReference type="Proteomes" id="UP000822688"/>
    </source>
</evidence>
<name>A0A8T0IZZ7_CERPU</name>
<feature type="transmembrane region" description="Helical" evidence="1">
    <location>
        <begin position="40"/>
        <end position="59"/>
    </location>
</feature>
<keyword evidence="1" id="KW-0472">Membrane</keyword>
<accession>A0A8T0IZZ7</accession>
<dbReference type="Proteomes" id="UP000822688">
    <property type="component" value="Chromosome 2"/>
</dbReference>
<reference evidence="2" key="1">
    <citation type="submission" date="2020-06" db="EMBL/GenBank/DDBJ databases">
        <title>WGS assembly of Ceratodon purpureus strain R40.</title>
        <authorList>
            <person name="Carey S.B."/>
            <person name="Jenkins J."/>
            <person name="Shu S."/>
            <person name="Lovell J.T."/>
            <person name="Sreedasyam A."/>
            <person name="Maumus F."/>
            <person name="Tiley G.P."/>
            <person name="Fernandez-Pozo N."/>
            <person name="Barry K."/>
            <person name="Chen C."/>
            <person name="Wang M."/>
            <person name="Lipzen A."/>
            <person name="Daum C."/>
            <person name="Saski C.A."/>
            <person name="Payton A.C."/>
            <person name="Mcbreen J.C."/>
            <person name="Conrad R.E."/>
            <person name="Kollar L.M."/>
            <person name="Olsson S."/>
            <person name="Huttunen S."/>
            <person name="Landis J.B."/>
            <person name="Wickett N.J."/>
            <person name="Johnson M.G."/>
            <person name="Rensing S.A."/>
            <person name="Grimwood J."/>
            <person name="Schmutz J."/>
            <person name="Mcdaniel S.F."/>
        </authorList>
    </citation>
    <scope>NUCLEOTIDE SEQUENCE</scope>
    <source>
        <strain evidence="2">R40</strain>
    </source>
</reference>
<keyword evidence="1" id="KW-1133">Transmembrane helix</keyword>
<gene>
    <name evidence="2" type="ORF">KC19_2G244600</name>
</gene>